<feature type="region of interest" description="Disordered" evidence="1">
    <location>
        <begin position="47"/>
        <end position="69"/>
    </location>
</feature>
<evidence type="ECO:0000313" key="3">
    <source>
        <dbReference type="EMBL" id="KAK6146366.1"/>
    </source>
</evidence>
<sequence length="481" mass="55206">MKLQEQITGISAEVHDQMMGLNGKYEHLTNTLAAQLQILNMNKEKHQMDEESILGNPYPGSGDEGTQSRIHQPSRTKLQIDQQGMQILSPLPKLDFPMFDGSDPRSWILKCNGYFKLIPNIPDHQKVKLASMNFEGKTAQWYQNFSMKEEELTWHQFLEVISARFEELKEARIIDESNKLRQTCSYTDYVNKFEELRACMLLLNRGEYLEEYFIASFVSGLSDELQAFITKFEPTTLQQTIEPGKKQLHTRPLMNHYFGHRCKQRVTYMIMTEEEEITYTQPYVDCDDELNAPIHQMDEIQMALNALTREDGITTMSVIGEFGQHQLHILIDSRSTLSFIQEATARKQGCQLGSANPLLIKVANGLRMVSSKRVNNFNWRMQGQEFTYSLRMLENGGCDLILGGDWLKSCTPIELDYDKMTFTFTFMGKRIKIQALKSTAECKMISGPSLYKFIHQESSAEIEAVYVVSVNITIPSENSAL</sequence>
<evidence type="ECO:0000313" key="4">
    <source>
        <dbReference type="Proteomes" id="UP001318860"/>
    </source>
</evidence>
<comment type="caution">
    <text evidence="3">The sequence shown here is derived from an EMBL/GenBank/DDBJ whole genome shotgun (WGS) entry which is preliminary data.</text>
</comment>
<dbReference type="CDD" id="cd00303">
    <property type="entry name" value="retropepsin_like"/>
    <property type="match status" value="1"/>
</dbReference>
<reference evidence="3 4" key="1">
    <citation type="journal article" date="2021" name="Comput. Struct. Biotechnol. J.">
        <title>De novo genome assembly of the potent medicinal plant Rehmannia glutinosa using nanopore technology.</title>
        <authorList>
            <person name="Ma L."/>
            <person name="Dong C."/>
            <person name="Song C."/>
            <person name="Wang X."/>
            <person name="Zheng X."/>
            <person name="Niu Y."/>
            <person name="Chen S."/>
            <person name="Feng W."/>
        </authorList>
    </citation>
    <scope>NUCLEOTIDE SEQUENCE [LARGE SCALE GENOMIC DNA]</scope>
    <source>
        <strain evidence="3">DH-2019</strain>
    </source>
</reference>
<feature type="domain" description="Ty3 transposon capsid-like protein" evidence="2">
    <location>
        <begin position="118"/>
        <end position="243"/>
    </location>
</feature>
<evidence type="ECO:0000259" key="2">
    <source>
        <dbReference type="Pfam" id="PF19259"/>
    </source>
</evidence>
<dbReference type="SUPFAM" id="SSF50630">
    <property type="entry name" value="Acid proteases"/>
    <property type="match status" value="1"/>
</dbReference>
<proteinExistence type="predicted"/>
<dbReference type="Gene3D" id="2.40.70.10">
    <property type="entry name" value="Acid Proteases"/>
    <property type="match status" value="1"/>
</dbReference>
<keyword evidence="4" id="KW-1185">Reference proteome</keyword>
<dbReference type="Proteomes" id="UP001318860">
    <property type="component" value="Unassembled WGS sequence"/>
</dbReference>
<name>A0ABR0WHN4_REHGL</name>
<accession>A0ABR0WHN4</accession>
<dbReference type="InterPro" id="IPR045358">
    <property type="entry name" value="Ty3_capsid"/>
</dbReference>
<evidence type="ECO:0000256" key="1">
    <source>
        <dbReference type="SAM" id="MobiDB-lite"/>
    </source>
</evidence>
<dbReference type="Pfam" id="PF19259">
    <property type="entry name" value="Ty3_capsid"/>
    <property type="match status" value="1"/>
</dbReference>
<dbReference type="Pfam" id="PF08284">
    <property type="entry name" value="RVP_2"/>
    <property type="match status" value="1"/>
</dbReference>
<gene>
    <name evidence="3" type="ORF">DH2020_020235</name>
</gene>
<organism evidence="3 4">
    <name type="scientific">Rehmannia glutinosa</name>
    <name type="common">Chinese foxglove</name>
    <dbReference type="NCBI Taxonomy" id="99300"/>
    <lineage>
        <taxon>Eukaryota</taxon>
        <taxon>Viridiplantae</taxon>
        <taxon>Streptophyta</taxon>
        <taxon>Embryophyta</taxon>
        <taxon>Tracheophyta</taxon>
        <taxon>Spermatophyta</taxon>
        <taxon>Magnoliopsida</taxon>
        <taxon>eudicotyledons</taxon>
        <taxon>Gunneridae</taxon>
        <taxon>Pentapetalae</taxon>
        <taxon>asterids</taxon>
        <taxon>lamiids</taxon>
        <taxon>Lamiales</taxon>
        <taxon>Orobanchaceae</taxon>
        <taxon>Rehmannieae</taxon>
        <taxon>Rehmannia</taxon>
    </lineage>
</organism>
<dbReference type="InterPro" id="IPR021109">
    <property type="entry name" value="Peptidase_aspartic_dom_sf"/>
</dbReference>
<dbReference type="EMBL" id="JABTTQ020000011">
    <property type="protein sequence ID" value="KAK6146366.1"/>
    <property type="molecule type" value="Genomic_DNA"/>
</dbReference>
<protein>
    <recommendedName>
        <fullName evidence="2">Ty3 transposon capsid-like protein domain-containing protein</fullName>
    </recommendedName>
</protein>